<evidence type="ECO:0000313" key="2">
    <source>
        <dbReference type="Proteomes" id="UP001318120"/>
    </source>
</evidence>
<dbReference type="GeneID" id="93113685"/>
<gene>
    <name evidence="1" type="ORF">CVIC9261_06205</name>
</gene>
<sequence length="68" mass="8317">MFKDTKKLREMLKKLEEYEGITPTYEQFVIAMKENHRFSFMFDLDDEFFRRGAIAELALAIRMIRGYW</sequence>
<protein>
    <submittedName>
        <fullName evidence="1">Uncharacterized protein</fullName>
    </submittedName>
</protein>
<name>A0ABZ2E6H2_9BACT</name>
<keyword evidence="2" id="KW-1185">Reference proteome</keyword>
<dbReference type="RefSeq" id="WP_338438960.1">
    <property type="nucleotide sequence ID" value="NZ_CP144916.1"/>
</dbReference>
<organism evidence="1 2">
    <name type="scientific">Campylobacter vicugnae</name>
    <dbReference type="NCBI Taxonomy" id="1660076"/>
    <lineage>
        <taxon>Bacteria</taxon>
        <taxon>Pseudomonadati</taxon>
        <taxon>Campylobacterota</taxon>
        <taxon>Epsilonproteobacteria</taxon>
        <taxon>Campylobacterales</taxon>
        <taxon>Campylobacteraceae</taxon>
        <taxon>Campylobacter</taxon>
    </lineage>
</organism>
<accession>A0ABZ2E6H2</accession>
<reference evidence="1 2" key="1">
    <citation type="journal article" date="2017" name="Genome Biol. Evol.">
        <title>Comparative Genomic Analysis Identifies a Campylobacter Clade Deficient in Selenium Metabolism.</title>
        <authorList>
            <person name="Miller W.G."/>
            <person name="Yee E."/>
            <person name="Lopes B.S."/>
            <person name="Chapman M.H."/>
            <person name="Huynh S."/>
            <person name="Bono J.L."/>
            <person name="Parker C.T."/>
            <person name="Strachan N.J.C."/>
            <person name="Forbes K.J."/>
        </authorList>
    </citation>
    <scope>NUCLEOTIDE SEQUENCE [LARGE SCALE GENOMIC DNA]</scope>
    <source>
        <strain evidence="1 2">RM9261</strain>
    </source>
</reference>
<proteinExistence type="predicted"/>
<evidence type="ECO:0000313" key="1">
    <source>
        <dbReference type="EMBL" id="WWC41294.1"/>
    </source>
</evidence>
<dbReference type="EMBL" id="CP144916">
    <property type="protein sequence ID" value="WWC41294.1"/>
    <property type="molecule type" value="Genomic_DNA"/>
</dbReference>
<dbReference type="Proteomes" id="UP001318120">
    <property type="component" value="Chromosome"/>
</dbReference>